<keyword evidence="3" id="KW-0326">Glycosidase</keyword>
<proteinExistence type="inferred from homology"/>
<organism evidence="5 6">
    <name type="scientific">Corallococcus praedator</name>
    <dbReference type="NCBI Taxonomy" id="2316724"/>
    <lineage>
        <taxon>Bacteria</taxon>
        <taxon>Pseudomonadati</taxon>
        <taxon>Myxococcota</taxon>
        <taxon>Myxococcia</taxon>
        <taxon>Myxococcales</taxon>
        <taxon>Cystobacterineae</taxon>
        <taxon>Myxococcaceae</taxon>
        <taxon>Corallococcus</taxon>
    </lineage>
</organism>
<evidence type="ECO:0000256" key="4">
    <source>
        <dbReference type="SAM" id="MobiDB-lite"/>
    </source>
</evidence>
<evidence type="ECO:0000256" key="3">
    <source>
        <dbReference type="ARBA" id="ARBA00023295"/>
    </source>
</evidence>
<reference evidence="5 6" key="1">
    <citation type="submission" date="2018-09" db="EMBL/GenBank/DDBJ databases">
        <authorList>
            <person name="Livingstone P.G."/>
            <person name="Whitworth D.E."/>
        </authorList>
    </citation>
    <scope>NUCLEOTIDE SEQUENCE [LARGE SCALE GENOMIC DNA]</scope>
    <source>
        <strain evidence="5 6">CA031B</strain>
    </source>
</reference>
<dbReference type="Proteomes" id="UP000278907">
    <property type="component" value="Unassembled WGS sequence"/>
</dbReference>
<dbReference type="InterPro" id="IPR018077">
    <property type="entry name" value="Glyco_hydro_fam25_subgr"/>
</dbReference>
<evidence type="ECO:0008006" key="7">
    <source>
        <dbReference type="Google" id="ProtNLM"/>
    </source>
</evidence>
<feature type="compositionally biased region" description="Basic residues" evidence="4">
    <location>
        <begin position="21"/>
        <end position="30"/>
    </location>
</feature>
<protein>
    <recommendedName>
        <fullName evidence="7">Glycoside hydrolase</fullName>
    </recommendedName>
</protein>
<keyword evidence="6" id="KW-1185">Reference proteome</keyword>
<dbReference type="PANTHER" id="PTHR34135:SF2">
    <property type="entry name" value="LYSOZYME"/>
    <property type="match status" value="1"/>
</dbReference>
<evidence type="ECO:0000256" key="1">
    <source>
        <dbReference type="ARBA" id="ARBA00010646"/>
    </source>
</evidence>
<evidence type="ECO:0000313" key="6">
    <source>
        <dbReference type="Proteomes" id="UP000278907"/>
    </source>
</evidence>
<dbReference type="PROSITE" id="PS51904">
    <property type="entry name" value="GLYCOSYL_HYDROL_F25_2"/>
    <property type="match status" value="1"/>
</dbReference>
<dbReference type="SUPFAM" id="SSF51445">
    <property type="entry name" value="(Trans)glycosidases"/>
    <property type="match status" value="1"/>
</dbReference>
<dbReference type="InterPro" id="IPR017853">
    <property type="entry name" value="GH"/>
</dbReference>
<dbReference type="Gene3D" id="3.20.20.80">
    <property type="entry name" value="Glycosidases"/>
    <property type="match status" value="1"/>
</dbReference>
<comment type="caution">
    <text evidence="5">The sequence shown here is derived from an EMBL/GenBank/DDBJ whole genome shotgun (WGS) entry which is preliminary data.</text>
</comment>
<comment type="similarity">
    <text evidence="1">Belongs to the glycosyl hydrolase 25 family.</text>
</comment>
<accession>A0ABX9QP73</accession>
<name>A0ABX9QP73_9BACT</name>
<sequence length="403" mass="45685">MGAAQFRGHPRCDGRSTGCPRTRRIRRSPGRRTVSSRQVLAEKSFPATPVGNFLPGRPGARGRARSRHDDRDAHRNPCTRRRHAFCRALSRHRHWTHEASMPSSTCERHMLKNQKRGLEVGHLLAAVRRLGERGAAGRRRLCVRIWMSTLGLVACNFQRVPPPKPLEVPAPTAEAKAPEAFAAAPVAEAVKGQKSKVWLQGIDISRYQLTVNWDDLKSKADFVFVKATESTNLRDSRFTTHWSGARKAGLPRGAYHFFHPKEDVDKQVANFTKRLKPDPGELPPVLDVEAFKNEYDGFTCVQLAGMLQRFSEGVEKELGCKPMIYTNHVTWSTNFCDHPYFVDSPLWLAAYTNQTEPRLPKGWKRWHFWQYTESGKVAGIDGQVDQNYFNGTSEELKALFVTK</sequence>
<gene>
    <name evidence="5" type="ORF">D7Y13_06005</name>
</gene>
<dbReference type="EMBL" id="RAWI01000028">
    <property type="protein sequence ID" value="RKI14535.1"/>
    <property type="molecule type" value="Genomic_DNA"/>
</dbReference>
<dbReference type="Pfam" id="PF01183">
    <property type="entry name" value="Glyco_hydro_25"/>
    <property type="match status" value="1"/>
</dbReference>
<feature type="region of interest" description="Disordered" evidence="4">
    <location>
        <begin position="1"/>
        <end position="76"/>
    </location>
</feature>
<dbReference type="SMART" id="SM00641">
    <property type="entry name" value="Glyco_25"/>
    <property type="match status" value="1"/>
</dbReference>
<evidence type="ECO:0000256" key="2">
    <source>
        <dbReference type="ARBA" id="ARBA00022801"/>
    </source>
</evidence>
<dbReference type="InterPro" id="IPR002053">
    <property type="entry name" value="Glyco_hydro_25"/>
</dbReference>
<evidence type="ECO:0000313" key="5">
    <source>
        <dbReference type="EMBL" id="RKI14535.1"/>
    </source>
</evidence>
<keyword evidence="2" id="KW-0378">Hydrolase</keyword>
<dbReference type="PANTHER" id="PTHR34135">
    <property type="entry name" value="LYSOZYME"/>
    <property type="match status" value="1"/>
</dbReference>